<evidence type="ECO:0000313" key="3">
    <source>
        <dbReference type="Proteomes" id="UP000186817"/>
    </source>
</evidence>
<dbReference type="OrthoDB" id="429258at2759"/>
<proteinExistence type="predicted"/>
<evidence type="ECO:0000256" key="1">
    <source>
        <dbReference type="SAM" id="MobiDB-lite"/>
    </source>
</evidence>
<evidence type="ECO:0000313" key="2">
    <source>
        <dbReference type="EMBL" id="OLP99712.1"/>
    </source>
</evidence>
<comment type="caution">
    <text evidence="2">The sequence shown here is derived from an EMBL/GenBank/DDBJ whole genome shotgun (WGS) entry which is preliminary data.</text>
</comment>
<feature type="compositionally biased region" description="Basic and acidic residues" evidence="1">
    <location>
        <begin position="1"/>
        <end position="16"/>
    </location>
</feature>
<reference evidence="2 3" key="1">
    <citation type="submission" date="2016-02" db="EMBL/GenBank/DDBJ databases">
        <title>Genome analysis of coral dinoflagellate symbionts highlights evolutionary adaptations to a symbiotic lifestyle.</title>
        <authorList>
            <person name="Aranda M."/>
            <person name="Li Y."/>
            <person name="Liew Y.J."/>
            <person name="Baumgarten S."/>
            <person name="Simakov O."/>
            <person name="Wilson M."/>
            <person name="Piel J."/>
            <person name="Ashoor H."/>
            <person name="Bougouffa S."/>
            <person name="Bajic V.B."/>
            <person name="Ryu T."/>
            <person name="Ravasi T."/>
            <person name="Bayer T."/>
            <person name="Micklem G."/>
            <person name="Kim H."/>
            <person name="Bhak J."/>
            <person name="Lajeunesse T.C."/>
            <person name="Voolstra C.R."/>
        </authorList>
    </citation>
    <scope>NUCLEOTIDE SEQUENCE [LARGE SCALE GENOMIC DNA]</scope>
    <source>
        <strain evidence="2 3">CCMP2467</strain>
    </source>
</reference>
<feature type="region of interest" description="Disordered" evidence="1">
    <location>
        <begin position="1"/>
        <end position="24"/>
    </location>
</feature>
<sequence>MRPEEFRGYQALERDMSGTSTHAQWSSSTQVDKYTFHEAYSRHLRQAEEWPQTKFFLQREIEDLSLTAPPWTSFEWSKAVAAPIGCACPLDPPIGTPAESLEGYRNKCEFSIGRSEEGDIECGFVRRITDDGYGRIVASCEVCAKLPFTLLWNEDKGVIRLERDEFEGPVRGTALLMFSLAHFFPIALRHIRRVCADEGWGHATGGSFIGRQDQVLPLGSADALAILVEFDFSPTFRISPQSLSLCFASFDSESTWVKVKLRPIDHGVADRGQAEADTGVSELFDAAWNRGMPSCLTLAATEVTVSNTSGRFHQGRMSVSPAVEELTGWWTLTSPSVQELAPLVEIMACRPPEPALGFLARRAFKGLREAYLSGASDKGPPGDLVDLLSATVTLRQLCLSLNLIGMMWMLELPSQAGLRFLAGGDGDAYHRRYHHQIPSIATADFAEILAAEISEGKVQASVRVRPDEAHILMKPEALCSGKPHAALKVYLVGTPVVRRAGDRRELGHI</sequence>
<keyword evidence="3" id="KW-1185">Reference proteome</keyword>
<dbReference type="Proteomes" id="UP000186817">
    <property type="component" value="Unassembled WGS sequence"/>
</dbReference>
<accession>A0A1Q9DX16</accession>
<name>A0A1Q9DX16_SYMMI</name>
<dbReference type="AlphaFoldDB" id="A0A1Q9DX16"/>
<gene>
    <name evidence="2" type="ORF">AK812_SmicGene17697</name>
</gene>
<dbReference type="EMBL" id="LSRX01000352">
    <property type="protein sequence ID" value="OLP99712.1"/>
    <property type="molecule type" value="Genomic_DNA"/>
</dbReference>
<organism evidence="2 3">
    <name type="scientific">Symbiodinium microadriaticum</name>
    <name type="common">Dinoflagellate</name>
    <name type="synonym">Zooxanthella microadriatica</name>
    <dbReference type="NCBI Taxonomy" id="2951"/>
    <lineage>
        <taxon>Eukaryota</taxon>
        <taxon>Sar</taxon>
        <taxon>Alveolata</taxon>
        <taxon>Dinophyceae</taxon>
        <taxon>Suessiales</taxon>
        <taxon>Symbiodiniaceae</taxon>
        <taxon>Symbiodinium</taxon>
    </lineage>
</organism>
<protein>
    <submittedName>
        <fullName evidence="2">Uncharacterized protein</fullName>
    </submittedName>
</protein>